<proteinExistence type="predicted"/>
<organism evidence="2 3">
    <name type="scientific">Agromyces indicus</name>
    <dbReference type="NCBI Taxonomy" id="758919"/>
    <lineage>
        <taxon>Bacteria</taxon>
        <taxon>Bacillati</taxon>
        <taxon>Actinomycetota</taxon>
        <taxon>Actinomycetes</taxon>
        <taxon>Micrococcales</taxon>
        <taxon>Microbacteriaceae</taxon>
        <taxon>Agromyces</taxon>
    </lineage>
</organism>
<gene>
    <name evidence="2" type="ORF">RH861_05215</name>
</gene>
<accession>A0ABU1FI77</accession>
<dbReference type="PANTHER" id="PTHR15020:SF50">
    <property type="entry name" value="UPF0659 PROTEIN YMR090W"/>
    <property type="match status" value="1"/>
</dbReference>
<dbReference type="InterPro" id="IPR016040">
    <property type="entry name" value="NAD(P)-bd_dom"/>
</dbReference>
<dbReference type="SUPFAM" id="SSF51735">
    <property type="entry name" value="NAD(P)-binding Rossmann-fold domains"/>
    <property type="match status" value="1"/>
</dbReference>
<dbReference type="RefSeq" id="WP_248597764.1">
    <property type="nucleotide sequence ID" value="NZ_BAABBS010000003.1"/>
</dbReference>
<protein>
    <submittedName>
        <fullName evidence="2">SDR family oxidoreductase</fullName>
    </submittedName>
</protein>
<name>A0ABU1FI77_9MICO</name>
<evidence type="ECO:0000259" key="1">
    <source>
        <dbReference type="Pfam" id="PF13460"/>
    </source>
</evidence>
<dbReference type="InterPro" id="IPR036291">
    <property type="entry name" value="NAD(P)-bd_dom_sf"/>
</dbReference>
<dbReference type="CDD" id="cd05243">
    <property type="entry name" value="SDR_a5"/>
    <property type="match status" value="1"/>
</dbReference>
<feature type="domain" description="NAD(P)-binding" evidence="1">
    <location>
        <begin position="8"/>
        <end position="192"/>
    </location>
</feature>
<evidence type="ECO:0000313" key="2">
    <source>
        <dbReference type="EMBL" id="MDR5691460.1"/>
    </source>
</evidence>
<comment type="caution">
    <text evidence="2">The sequence shown here is derived from an EMBL/GenBank/DDBJ whole genome shotgun (WGS) entry which is preliminary data.</text>
</comment>
<dbReference type="Proteomes" id="UP001260072">
    <property type="component" value="Unassembled WGS sequence"/>
</dbReference>
<dbReference type="EMBL" id="JAVKGS010000001">
    <property type="protein sequence ID" value="MDR5691460.1"/>
    <property type="molecule type" value="Genomic_DNA"/>
</dbReference>
<dbReference type="PANTHER" id="PTHR15020">
    <property type="entry name" value="FLAVIN REDUCTASE-RELATED"/>
    <property type="match status" value="1"/>
</dbReference>
<sequence>MTKVLVIGGHGRVALQVERLLAGRGDEVDAVIRNPEHAEDVAATGANPVVADVETLDVDALAELIAGHDAVVWSAGAGGGNPERTRAVDHDAAVRSMDAAERAGVRRYVMVSYFGSRVDHRVPADSAFRHYADAKADADEHLRSTGLDYTILGPSTLADGPGTGRIDTTGEESGQVDRADVAAVVVATLDEPATIGRTIRFNNGDTPIAEALRG</sequence>
<reference evidence="3" key="1">
    <citation type="submission" date="2023-07" db="EMBL/GenBank/DDBJ databases">
        <title>Description of three actinobacteria isolated from air of manufacturing shop in a pharmaceutical factory.</title>
        <authorList>
            <person name="Zhang D.-F."/>
        </authorList>
    </citation>
    <scope>NUCLEOTIDE SEQUENCE [LARGE SCALE GENOMIC DNA]</scope>
    <source>
        <strain evidence="3">CCTCC AB 2011122</strain>
    </source>
</reference>
<keyword evidence="3" id="KW-1185">Reference proteome</keyword>
<dbReference type="Gene3D" id="3.40.50.720">
    <property type="entry name" value="NAD(P)-binding Rossmann-like Domain"/>
    <property type="match status" value="1"/>
</dbReference>
<evidence type="ECO:0000313" key="3">
    <source>
        <dbReference type="Proteomes" id="UP001260072"/>
    </source>
</evidence>
<dbReference type="Pfam" id="PF13460">
    <property type="entry name" value="NAD_binding_10"/>
    <property type="match status" value="1"/>
</dbReference>